<evidence type="ECO:0000256" key="2">
    <source>
        <dbReference type="ARBA" id="ARBA00022737"/>
    </source>
</evidence>
<proteinExistence type="predicted"/>
<organism evidence="5">
    <name type="scientific">Anopheles darlingi</name>
    <name type="common">Mosquito</name>
    <dbReference type="NCBI Taxonomy" id="43151"/>
    <lineage>
        <taxon>Eukaryota</taxon>
        <taxon>Metazoa</taxon>
        <taxon>Ecdysozoa</taxon>
        <taxon>Arthropoda</taxon>
        <taxon>Hexapoda</taxon>
        <taxon>Insecta</taxon>
        <taxon>Pterygota</taxon>
        <taxon>Neoptera</taxon>
        <taxon>Endopterygota</taxon>
        <taxon>Diptera</taxon>
        <taxon>Nematocera</taxon>
        <taxon>Culicoidea</taxon>
        <taxon>Culicidae</taxon>
        <taxon>Anophelinae</taxon>
        <taxon>Anopheles</taxon>
    </lineage>
</organism>
<feature type="region of interest" description="Disordered" evidence="4">
    <location>
        <begin position="138"/>
        <end position="199"/>
    </location>
</feature>
<dbReference type="AlphaFoldDB" id="A0A2M4CZ89"/>
<dbReference type="PROSITE" id="PS51450">
    <property type="entry name" value="LRR"/>
    <property type="match status" value="2"/>
</dbReference>
<keyword evidence="1" id="KW-0433">Leucine-rich repeat</keyword>
<feature type="compositionally biased region" description="Pro residues" evidence="4">
    <location>
        <begin position="156"/>
        <end position="165"/>
    </location>
</feature>
<dbReference type="Gene3D" id="3.80.10.10">
    <property type="entry name" value="Ribonuclease Inhibitor"/>
    <property type="match status" value="1"/>
</dbReference>
<dbReference type="InterPro" id="IPR003591">
    <property type="entry name" value="Leu-rich_rpt_typical-subtyp"/>
</dbReference>
<dbReference type="SUPFAM" id="SSF52058">
    <property type="entry name" value="L domain-like"/>
    <property type="match status" value="1"/>
</dbReference>
<keyword evidence="2" id="KW-0677">Repeat</keyword>
<evidence type="ECO:0000256" key="1">
    <source>
        <dbReference type="ARBA" id="ARBA00022614"/>
    </source>
</evidence>
<dbReference type="PANTHER" id="PTHR24366:SF96">
    <property type="entry name" value="LEUCINE RICH REPEAT CONTAINING 53"/>
    <property type="match status" value="1"/>
</dbReference>
<dbReference type="VEuPathDB" id="VectorBase:ADAC100552"/>
<feature type="compositionally biased region" description="Basic and acidic residues" evidence="4">
    <location>
        <begin position="138"/>
        <end position="150"/>
    </location>
</feature>
<reference evidence="5" key="1">
    <citation type="submission" date="2018-01" db="EMBL/GenBank/DDBJ databases">
        <title>An insight into the sialome of Amazonian anophelines.</title>
        <authorList>
            <person name="Ribeiro J.M."/>
            <person name="Scarpassa V."/>
            <person name="Calvo E."/>
        </authorList>
    </citation>
    <scope>NUCLEOTIDE SEQUENCE</scope>
</reference>
<evidence type="ECO:0000256" key="3">
    <source>
        <dbReference type="SAM" id="Coils"/>
    </source>
</evidence>
<dbReference type="Pfam" id="PF13855">
    <property type="entry name" value="LRR_8"/>
    <property type="match status" value="1"/>
</dbReference>
<dbReference type="VEuPathDB" id="VectorBase:ADAR2_004710"/>
<dbReference type="PANTHER" id="PTHR24366">
    <property type="entry name" value="IG(IMMUNOGLOBULIN) AND LRR(LEUCINE RICH REPEAT) DOMAINS"/>
    <property type="match status" value="1"/>
</dbReference>
<feature type="compositionally biased region" description="Pro residues" evidence="4">
    <location>
        <begin position="34"/>
        <end position="43"/>
    </location>
</feature>
<feature type="region of interest" description="Disordered" evidence="4">
    <location>
        <begin position="34"/>
        <end position="108"/>
    </location>
</feature>
<protein>
    <submittedName>
        <fullName evidence="5">Uncharacterized protein</fullName>
    </submittedName>
</protein>
<sequence>MPSPNNGHYEQPSYAGAKLRTRMALGYVNALPPLVPVPAPAPAPSTTVSTVPRKRRPRAVGEVFVSSTSSVYLFDRSDPAPAPSEEEEQRSDDPGTGINSKKNPLDPVYENFVSPDSCTALSKSPAHLGSLCVVRVRQPDPDRPVRDSLTKEGPPASEPRPPVVPPRRKHTAKSAGVQQQQPVIATERDSAQPKNKQKKEVEREQFSLACLIVSPVVASFSCIESAKGYCVVENVTEPYDSFPGDQTAIWIRNSTLPRINRTLFERLPNVENLMIHRLQIEQLTLDGCPALDTLFASYNAIERVDVITKGLPLRQLHLYQNRLTDIESLQKLTSLEQLYLHENLLETLHFEVFVPLEQLKILTLQRNRLKRIVTSMASGAPLVMPRLEQLFLQFNLLPYLDTGLWRMERLRVLDLSHNQLGYLLTFLEELPALRSLELHHNPWNCGWLYGMLERVKARTIVVTGDTADCAPEEESVILVDQTCCRENASTPDPVLLLVSRTAIVDELQHRVRDAKKQIELLEEAQRKQRHQFQELAGRLASLETLCTGATVKSQVPKK</sequence>
<dbReference type="EMBL" id="GGFL01006343">
    <property type="protein sequence ID" value="MBW70521.1"/>
    <property type="molecule type" value="Transcribed_RNA"/>
</dbReference>
<accession>A0A2M4CZ89</accession>
<dbReference type="InterPro" id="IPR001611">
    <property type="entry name" value="Leu-rich_rpt"/>
</dbReference>
<name>A0A2M4CZ89_ANODA</name>
<dbReference type="InterPro" id="IPR032675">
    <property type="entry name" value="LRR_dom_sf"/>
</dbReference>
<dbReference type="SMART" id="SM00369">
    <property type="entry name" value="LRR_TYP"/>
    <property type="match status" value="4"/>
</dbReference>
<evidence type="ECO:0000313" key="5">
    <source>
        <dbReference type="EMBL" id="MBW70521.1"/>
    </source>
</evidence>
<keyword evidence="3" id="KW-0175">Coiled coil</keyword>
<evidence type="ECO:0000256" key="4">
    <source>
        <dbReference type="SAM" id="MobiDB-lite"/>
    </source>
</evidence>
<feature type="coiled-coil region" evidence="3">
    <location>
        <begin position="504"/>
        <end position="531"/>
    </location>
</feature>